<protein>
    <recommendedName>
        <fullName evidence="8">Putative manganese efflux pump MntP</fullName>
    </recommendedName>
</protein>
<evidence type="ECO:0000256" key="8">
    <source>
        <dbReference type="HAMAP-Rule" id="MF_01521"/>
    </source>
</evidence>
<keyword evidence="5 8" id="KW-0406">Ion transport</keyword>
<dbReference type="PANTHER" id="PTHR35529">
    <property type="entry name" value="MANGANESE EFFLUX PUMP MNTP-RELATED"/>
    <property type="match status" value="1"/>
</dbReference>
<dbReference type="HAMAP" id="MF_01521">
    <property type="entry name" value="MntP_pump"/>
    <property type="match status" value="1"/>
</dbReference>
<dbReference type="InterPro" id="IPR022929">
    <property type="entry name" value="Put_MntP"/>
</dbReference>
<dbReference type="AlphaFoldDB" id="A0A850HHP3"/>
<keyword evidence="1 8" id="KW-0813">Transport</keyword>
<feature type="transmembrane region" description="Helical" evidence="8">
    <location>
        <begin position="38"/>
        <end position="58"/>
    </location>
</feature>
<dbReference type="OrthoDB" id="9811590at2"/>
<feature type="transmembrane region" description="Helical" evidence="8">
    <location>
        <begin position="165"/>
        <end position="182"/>
    </location>
</feature>
<comment type="subcellular location">
    <subcellularLocation>
        <location evidence="8">Cell membrane</location>
        <topology evidence="8">Multi-pass membrane protein</topology>
    </subcellularLocation>
</comment>
<evidence type="ECO:0000256" key="2">
    <source>
        <dbReference type="ARBA" id="ARBA00022475"/>
    </source>
</evidence>
<feature type="transmembrane region" description="Helical" evidence="8">
    <location>
        <begin position="64"/>
        <end position="85"/>
    </location>
</feature>
<gene>
    <name evidence="8" type="primary">mntP</name>
    <name evidence="10" type="ORF">G5A66_03195</name>
    <name evidence="9" type="ORF">G5A75_05005</name>
</gene>
<feature type="transmembrane region" description="Helical" evidence="8">
    <location>
        <begin position="132"/>
        <end position="153"/>
    </location>
</feature>
<evidence type="ECO:0000313" key="9">
    <source>
        <dbReference type="EMBL" id="NSK14241.1"/>
    </source>
</evidence>
<keyword evidence="7 8" id="KW-0464">Manganese</keyword>
<keyword evidence="11" id="KW-1185">Reference proteome</keyword>
<proteinExistence type="inferred from homology"/>
<keyword evidence="3 8" id="KW-0812">Transmembrane</keyword>
<dbReference type="PANTHER" id="PTHR35529:SF1">
    <property type="entry name" value="MANGANESE EFFLUX PUMP MNTP-RELATED"/>
    <property type="match status" value="1"/>
</dbReference>
<evidence type="ECO:0000256" key="6">
    <source>
        <dbReference type="ARBA" id="ARBA00023136"/>
    </source>
</evidence>
<keyword evidence="6 8" id="KW-0472">Membrane</keyword>
<comment type="function">
    <text evidence="8">Probably functions as a manganese efflux pump.</text>
</comment>
<dbReference type="GO" id="GO:0005384">
    <property type="term" value="F:manganese ion transmembrane transporter activity"/>
    <property type="evidence" value="ECO:0007669"/>
    <property type="project" value="UniProtKB-UniRule"/>
</dbReference>
<evidence type="ECO:0000313" key="10">
    <source>
        <dbReference type="EMBL" id="NVH57672.1"/>
    </source>
</evidence>
<evidence type="ECO:0000256" key="5">
    <source>
        <dbReference type="ARBA" id="ARBA00023065"/>
    </source>
</evidence>
<dbReference type="GO" id="GO:0005886">
    <property type="term" value="C:plasma membrane"/>
    <property type="evidence" value="ECO:0007669"/>
    <property type="project" value="UniProtKB-SubCell"/>
</dbReference>
<name>A0A850HHP3_9FIRM</name>
<sequence length="188" mass="19750">MGLIELVLIAVGLSMDAFAVAVCKGLSMKRCTWGKAGLVGAYFGGFQALMPLIGYVLGVQFKEVITSVDHWIAFILLALIGGNMIRESEGACEDYEDADESLDVRTMLGLAVATSIDALAVGVTFAFLTVDIVPAVVFIGGITFTLSVAGVKIGNIFGGKYEKKAEFAGGLILILMGGKILLEHLGIL</sequence>
<organism evidence="10 11">
    <name type="scientific">Dorea phocaeensis</name>
    <dbReference type="NCBI Taxonomy" id="2040291"/>
    <lineage>
        <taxon>Bacteria</taxon>
        <taxon>Bacillati</taxon>
        <taxon>Bacillota</taxon>
        <taxon>Clostridia</taxon>
        <taxon>Lachnospirales</taxon>
        <taxon>Lachnospiraceae</taxon>
        <taxon>Dorea</taxon>
    </lineage>
</organism>
<dbReference type="EMBL" id="JAAIUO010000002">
    <property type="protein sequence ID" value="NSK14241.1"/>
    <property type="molecule type" value="Genomic_DNA"/>
</dbReference>
<comment type="similarity">
    <text evidence="8">Belongs to the MntP (TC 9.B.29) family.</text>
</comment>
<dbReference type="EMBL" id="JAAITX010000002">
    <property type="protein sequence ID" value="NVH57672.1"/>
    <property type="molecule type" value="Genomic_DNA"/>
</dbReference>
<evidence type="ECO:0000313" key="12">
    <source>
        <dbReference type="Proteomes" id="UP000701680"/>
    </source>
</evidence>
<reference evidence="11 12" key="1">
    <citation type="journal article" date="2020" name="Cell Host Microbe">
        <title>Functional and Genomic Variation between Human-Derived Isolates of Lachnospiraceae Reveals Inter- and Intra-Species Diversity.</title>
        <authorList>
            <person name="Sorbara M.T."/>
            <person name="Littmann E.R."/>
            <person name="Fontana E."/>
            <person name="Moody T.U."/>
            <person name="Kohout C.E."/>
            <person name="Gjonbalaj M."/>
            <person name="Eaton V."/>
            <person name="Seok R."/>
            <person name="Leiner I.M."/>
            <person name="Pamer E.G."/>
        </authorList>
    </citation>
    <scope>NUCLEOTIDE SEQUENCE [LARGE SCALE GENOMIC DNA]</scope>
    <source>
        <strain evidence="10 11">MSK.17.11</strain>
        <strain evidence="9 12">MSK.17.38</strain>
    </source>
</reference>
<reference evidence="10" key="2">
    <citation type="submission" date="2020-02" db="EMBL/GenBank/DDBJ databases">
        <authorList>
            <person name="Littmann E."/>
            <person name="Sorbara M."/>
        </authorList>
    </citation>
    <scope>NUCLEOTIDE SEQUENCE</scope>
    <source>
        <strain evidence="10">MSK.17.11</strain>
        <strain evidence="9">MSK.17.38</strain>
    </source>
</reference>
<dbReference type="Proteomes" id="UP000528555">
    <property type="component" value="Unassembled WGS sequence"/>
</dbReference>
<evidence type="ECO:0000256" key="7">
    <source>
        <dbReference type="ARBA" id="ARBA00023211"/>
    </source>
</evidence>
<evidence type="ECO:0000313" key="11">
    <source>
        <dbReference type="Proteomes" id="UP000528555"/>
    </source>
</evidence>
<dbReference type="RefSeq" id="WP_101695594.1">
    <property type="nucleotide sequence ID" value="NZ_JAAITX010000002.1"/>
</dbReference>
<evidence type="ECO:0000256" key="1">
    <source>
        <dbReference type="ARBA" id="ARBA00022448"/>
    </source>
</evidence>
<dbReference type="Pfam" id="PF02659">
    <property type="entry name" value="Mntp"/>
    <property type="match status" value="1"/>
</dbReference>
<comment type="caution">
    <text evidence="10">The sequence shown here is derived from an EMBL/GenBank/DDBJ whole genome shotgun (WGS) entry which is preliminary data.</text>
</comment>
<feature type="transmembrane region" description="Helical" evidence="8">
    <location>
        <begin position="106"/>
        <end position="126"/>
    </location>
</feature>
<accession>A0A850HHP3</accession>
<evidence type="ECO:0000256" key="4">
    <source>
        <dbReference type="ARBA" id="ARBA00022989"/>
    </source>
</evidence>
<evidence type="ECO:0000256" key="3">
    <source>
        <dbReference type="ARBA" id="ARBA00022692"/>
    </source>
</evidence>
<feature type="transmembrane region" description="Helical" evidence="8">
    <location>
        <begin position="6"/>
        <end position="26"/>
    </location>
</feature>
<dbReference type="InterPro" id="IPR003810">
    <property type="entry name" value="Mntp/YtaF"/>
</dbReference>
<keyword evidence="2 8" id="KW-1003">Cell membrane</keyword>
<keyword evidence="4 8" id="KW-1133">Transmembrane helix</keyword>
<dbReference type="Proteomes" id="UP000701680">
    <property type="component" value="Unassembled WGS sequence"/>
</dbReference>